<dbReference type="OrthoDB" id="784077at2759"/>
<sequence length="146" mass="16990">MIPEFDMTNLGLLHYFLGVQIIQNDHGIFISQEKYICDLLKKFNMTTKTNEHFYRSIVGGLMYLTHTHLDILFSIGMISRFMHSRSVHHLRAAKKILQYVCDTINYGILYQLVTEFIFFGYSNSDWAGSIDDRKVQVVFISALVQV</sequence>
<dbReference type="InterPro" id="IPR013103">
    <property type="entry name" value="RVT_2"/>
</dbReference>
<evidence type="ECO:0000313" key="3">
    <source>
        <dbReference type="Proteomes" id="UP000663760"/>
    </source>
</evidence>
<organism evidence="2 3">
    <name type="scientific">Spirodela intermedia</name>
    <name type="common">Intermediate duckweed</name>
    <dbReference type="NCBI Taxonomy" id="51605"/>
    <lineage>
        <taxon>Eukaryota</taxon>
        <taxon>Viridiplantae</taxon>
        <taxon>Streptophyta</taxon>
        <taxon>Embryophyta</taxon>
        <taxon>Tracheophyta</taxon>
        <taxon>Spermatophyta</taxon>
        <taxon>Magnoliopsida</taxon>
        <taxon>Liliopsida</taxon>
        <taxon>Araceae</taxon>
        <taxon>Lemnoideae</taxon>
        <taxon>Spirodela</taxon>
    </lineage>
</organism>
<reference evidence="2" key="1">
    <citation type="submission" date="2020-02" db="EMBL/GenBank/DDBJ databases">
        <authorList>
            <person name="Scholz U."/>
            <person name="Mascher M."/>
            <person name="Fiebig A."/>
        </authorList>
    </citation>
    <scope>NUCLEOTIDE SEQUENCE</scope>
</reference>
<dbReference type="Proteomes" id="UP000663760">
    <property type="component" value="Chromosome 13"/>
</dbReference>
<gene>
    <name evidence="2" type="ORF">SI8410_13017390</name>
</gene>
<keyword evidence="3" id="KW-1185">Reference proteome</keyword>
<accession>A0A7I8LAB7</accession>
<dbReference type="PANTHER" id="PTHR11439">
    <property type="entry name" value="GAG-POL-RELATED RETROTRANSPOSON"/>
    <property type="match status" value="1"/>
</dbReference>
<proteinExistence type="predicted"/>
<evidence type="ECO:0000313" key="2">
    <source>
        <dbReference type="EMBL" id="CAA7406712.1"/>
    </source>
</evidence>
<dbReference type="EMBL" id="LR746276">
    <property type="protein sequence ID" value="CAA7406712.1"/>
    <property type="molecule type" value="Genomic_DNA"/>
</dbReference>
<evidence type="ECO:0000259" key="1">
    <source>
        <dbReference type="Pfam" id="PF07727"/>
    </source>
</evidence>
<dbReference type="Pfam" id="PF07727">
    <property type="entry name" value="RVT_2"/>
    <property type="match status" value="1"/>
</dbReference>
<dbReference type="PANTHER" id="PTHR11439:SF463">
    <property type="entry name" value="REVERSE TRANSCRIPTASE TY1_COPIA-TYPE DOMAIN-CONTAINING PROTEIN"/>
    <property type="match status" value="1"/>
</dbReference>
<name>A0A7I8LAB7_SPIIN</name>
<dbReference type="AlphaFoldDB" id="A0A7I8LAB7"/>
<protein>
    <recommendedName>
        <fullName evidence="1">Reverse transcriptase Ty1/copia-type domain-containing protein</fullName>
    </recommendedName>
</protein>
<feature type="domain" description="Reverse transcriptase Ty1/copia-type" evidence="1">
    <location>
        <begin position="3"/>
        <end position="48"/>
    </location>
</feature>